<dbReference type="GO" id="GO:0002161">
    <property type="term" value="F:aminoacyl-tRNA deacylase activity"/>
    <property type="evidence" value="ECO:0007669"/>
    <property type="project" value="InterPro"/>
</dbReference>
<gene>
    <name evidence="2" type="ORF">DFR56_11379</name>
</gene>
<dbReference type="InterPro" id="IPR036754">
    <property type="entry name" value="YbaK/aa-tRNA-synt-asso_dom_sf"/>
</dbReference>
<dbReference type="InterPro" id="IPR007214">
    <property type="entry name" value="YbaK/aa-tRNA-synth-assoc-dom"/>
</dbReference>
<dbReference type="OrthoDB" id="1099907at2"/>
<dbReference type="CDD" id="cd04332">
    <property type="entry name" value="YbaK_like"/>
    <property type="match status" value="1"/>
</dbReference>
<dbReference type="Proteomes" id="UP000247978">
    <property type="component" value="Unassembled WGS sequence"/>
</dbReference>
<dbReference type="AlphaFoldDB" id="A0A2V3VXQ4"/>
<reference evidence="2 3" key="1">
    <citation type="submission" date="2018-05" db="EMBL/GenBank/DDBJ databases">
        <title>Genomic Encyclopedia of Type Strains, Phase IV (KMG-IV): sequencing the most valuable type-strain genomes for metagenomic binning, comparative biology and taxonomic classification.</title>
        <authorList>
            <person name="Goeker M."/>
        </authorList>
    </citation>
    <scope>NUCLEOTIDE SEQUENCE [LARGE SCALE GENOMIC DNA]</scope>
    <source>
        <strain evidence="2 3">DSM 28556</strain>
    </source>
</reference>
<protein>
    <submittedName>
        <fullName evidence="2">Prolyl-tRNA editing enzyme YbaK/EbsC (Cys-tRNA(Pro) deacylase)</fullName>
    </submittedName>
</protein>
<name>A0A2V3VXQ4_9BACI</name>
<dbReference type="SUPFAM" id="SSF55826">
    <property type="entry name" value="YbaK/ProRS associated domain"/>
    <property type="match status" value="1"/>
</dbReference>
<evidence type="ECO:0000259" key="1">
    <source>
        <dbReference type="Pfam" id="PF04073"/>
    </source>
</evidence>
<organism evidence="2 3">
    <name type="scientific">Pseudogracilibacillus auburnensis</name>
    <dbReference type="NCBI Taxonomy" id="1494959"/>
    <lineage>
        <taxon>Bacteria</taxon>
        <taxon>Bacillati</taxon>
        <taxon>Bacillota</taxon>
        <taxon>Bacilli</taxon>
        <taxon>Bacillales</taxon>
        <taxon>Bacillaceae</taxon>
        <taxon>Pseudogracilibacillus</taxon>
    </lineage>
</organism>
<feature type="domain" description="YbaK/aminoacyl-tRNA synthetase-associated" evidence="1">
    <location>
        <begin position="24"/>
        <end position="139"/>
    </location>
</feature>
<dbReference type="Gene3D" id="3.90.960.10">
    <property type="entry name" value="YbaK/aminoacyl-tRNA synthetase-associated domain"/>
    <property type="match status" value="1"/>
</dbReference>
<dbReference type="EMBL" id="QJJQ01000013">
    <property type="protein sequence ID" value="PXW84835.1"/>
    <property type="molecule type" value="Genomic_DNA"/>
</dbReference>
<accession>A0A2V3VXQ4</accession>
<dbReference type="RefSeq" id="WP_110396511.1">
    <property type="nucleotide sequence ID" value="NZ_JBHUHB010000001.1"/>
</dbReference>
<proteinExistence type="predicted"/>
<dbReference type="Pfam" id="PF04073">
    <property type="entry name" value="tRNA_edit"/>
    <property type="match status" value="1"/>
</dbReference>
<sequence length="149" mass="16986">MKKLQEILKNRPFNYEVIRHERPLLSAKDGADYFGIEIGQTAPTLILKTNKGFFAFIISGAHEKVDFEEMSDVLECSSVKLASRKEVKKVTGYEVGSVPMIGLDLPCLIDKQLFKYDFIYGGIGYNDYTLKIEPRALKELNEDIKLLDF</sequence>
<keyword evidence="3" id="KW-1185">Reference proteome</keyword>
<evidence type="ECO:0000313" key="2">
    <source>
        <dbReference type="EMBL" id="PXW84835.1"/>
    </source>
</evidence>
<evidence type="ECO:0000313" key="3">
    <source>
        <dbReference type="Proteomes" id="UP000247978"/>
    </source>
</evidence>
<comment type="caution">
    <text evidence="2">The sequence shown here is derived from an EMBL/GenBank/DDBJ whole genome shotgun (WGS) entry which is preliminary data.</text>
</comment>